<keyword evidence="6 8" id="KW-1133">Transmembrane helix</keyword>
<accession>A0A516X8R5</accession>
<evidence type="ECO:0000256" key="1">
    <source>
        <dbReference type="ARBA" id="ARBA00004651"/>
    </source>
</evidence>
<keyword evidence="3" id="KW-0813">Transport</keyword>
<feature type="transmembrane region" description="Helical" evidence="8">
    <location>
        <begin position="231"/>
        <end position="252"/>
    </location>
</feature>
<keyword evidence="10" id="KW-1185">Reference proteome</keyword>
<feature type="transmembrane region" description="Helical" evidence="8">
    <location>
        <begin position="115"/>
        <end position="133"/>
    </location>
</feature>
<reference evidence="9 10" key="1">
    <citation type="submission" date="2019-07" db="EMBL/GenBank/DDBJ databases">
        <title>Tomitella cavernea sp. nov., an actinomycete isolated from soil.</title>
        <authorList>
            <person name="Cheng J."/>
        </authorList>
    </citation>
    <scope>NUCLEOTIDE SEQUENCE [LARGE SCALE GENOMIC DNA]</scope>
    <source>
        <strain evidence="9 10">HY188</strain>
    </source>
</reference>
<feature type="transmembrane region" description="Helical" evidence="8">
    <location>
        <begin position="272"/>
        <end position="290"/>
    </location>
</feature>
<keyword evidence="4" id="KW-1003">Cell membrane</keyword>
<feature type="transmembrane region" description="Helical" evidence="8">
    <location>
        <begin position="302"/>
        <end position="321"/>
    </location>
</feature>
<evidence type="ECO:0000256" key="2">
    <source>
        <dbReference type="ARBA" id="ARBA00007935"/>
    </source>
</evidence>
<keyword evidence="5 8" id="KW-0812">Transmembrane</keyword>
<feature type="transmembrane region" description="Helical" evidence="8">
    <location>
        <begin position="56"/>
        <end position="76"/>
    </location>
</feature>
<dbReference type="AlphaFoldDB" id="A0A516X8R5"/>
<feature type="transmembrane region" description="Helical" evidence="8">
    <location>
        <begin position="88"/>
        <end position="109"/>
    </location>
</feature>
<evidence type="ECO:0000256" key="6">
    <source>
        <dbReference type="ARBA" id="ARBA00022989"/>
    </source>
</evidence>
<evidence type="ECO:0000256" key="8">
    <source>
        <dbReference type="SAM" id="Phobius"/>
    </source>
</evidence>
<feature type="transmembrane region" description="Helical" evidence="8">
    <location>
        <begin position="140"/>
        <end position="162"/>
    </location>
</feature>
<dbReference type="Gene3D" id="1.10.3470.10">
    <property type="entry name" value="ABC transporter involved in vitamin B12 uptake, BtuC"/>
    <property type="match status" value="1"/>
</dbReference>
<dbReference type="PANTHER" id="PTHR30472">
    <property type="entry name" value="FERRIC ENTEROBACTIN TRANSPORT SYSTEM PERMEASE PROTEIN"/>
    <property type="match status" value="1"/>
</dbReference>
<evidence type="ECO:0000256" key="5">
    <source>
        <dbReference type="ARBA" id="ARBA00022692"/>
    </source>
</evidence>
<dbReference type="Pfam" id="PF01032">
    <property type="entry name" value="FecCD"/>
    <property type="match status" value="1"/>
</dbReference>
<evidence type="ECO:0000256" key="3">
    <source>
        <dbReference type="ARBA" id="ARBA00022448"/>
    </source>
</evidence>
<dbReference type="GO" id="GO:0033214">
    <property type="term" value="P:siderophore-iron import into cell"/>
    <property type="evidence" value="ECO:0007669"/>
    <property type="project" value="TreeGrafter"/>
</dbReference>
<dbReference type="KEGG" id="toy:FO059_15315"/>
<feature type="transmembrane region" description="Helical" evidence="8">
    <location>
        <begin position="187"/>
        <end position="205"/>
    </location>
</feature>
<dbReference type="CDD" id="cd06550">
    <property type="entry name" value="TM_ABC_iron-siderophores_like"/>
    <property type="match status" value="1"/>
</dbReference>
<protein>
    <submittedName>
        <fullName evidence="9">Iron ABC transporter permease</fullName>
    </submittedName>
</protein>
<dbReference type="InterPro" id="IPR000522">
    <property type="entry name" value="ABC_transptr_permease_BtuC"/>
</dbReference>
<evidence type="ECO:0000256" key="4">
    <source>
        <dbReference type="ARBA" id="ARBA00022475"/>
    </source>
</evidence>
<evidence type="ECO:0000313" key="9">
    <source>
        <dbReference type="EMBL" id="QDQ99412.1"/>
    </source>
</evidence>
<dbReference type="Proteomes" id="UP000317344">
    <property type="component" value="Chromosome"/>
</dbReference>
<dbReference type="PANTHER" id="PTHR30472:SF1">
    <property type="entry name" value="FE(3+) DICITRATE TRANSPORT SYSTEM PERMEASE PROTEIN FECC-RELATED"/>
    <property type="match status" value="1"/>
</dbReference>
<keyword evidence="7 8" id="KW-0472">Membrane</keyword>
<dbReference type="OrthoDB" id="9782305at2"/>
<reference evidence="9 10" key="2">
    <citation type="submission" date="2019-07" db="EMBL/GenBank/DDBJ databases">
        <authorList>
            <person name="Huang Y."/>
        </authorList>
    </citation>
    <scope>NUCLEOTIDE SEQUENCE [LARGE SCALE GENOMIC DNA]</scope>
    <source>
        <strain evidence="9 10">HY188</strain>
    </source>
</reference>
<dbReference type="InterPro" id="IPR037294">
    <property type="entry name" value="ABC_BtuC-like"/>
</dbReference>
<comment type="similarity">
    <text evidence="2">Belongs to the binding-protein-dependent transport system permease family. FecCD subfamily.</text>
</comment>
<organism evidence="9 10">
    <name type="scientific">Tomitella fengzijianii</name>
    <dbReference type="NCBI Taxonomy" id="2597660"/>
    <lineage>
        <taxon>Bacteria</taxon>
        <taxon>Bacillati</taxon>
        <taxon>Actinomycetota</taxon>
        <taxon>Actinomycetes</taxon>
        <taxon>Mycobacteriales</taxon>
        <taxon>Tomitella</taxon>
    </lineage>
</organism>
<evidence type="ECO:0000256" key="7">
    <source>
        <dbReference type="ARBA" id="ARBA00023136"/>
    </source>
</evidence>
<name>A0A516X8R5_9ACTN</name>
<evidence type="ECO:0000313" key="10">
    <source>
        <dbReference type="Proteomes" id="UP000317344"/>
    </source>
</evidence>
<dbReference type="EMBL" id="CP041765">
    <property type="protein sequence ID" value="QDQ99412.1"/>
    <property type="molecule type" value="Genomic_DNA"/>
</dbReference>
<dbReference type="SUPFAM" id="SSF81345">
    <property type="entry name" value="ABC transporter involved in vitamin B12 uptake, BtuC"/>
    <property type="match status" value="1"/>
</dbReference>
<gene>
    <name evidence="9" type="ORF">FO059_15315</name>
</gene>
<dbReference type="GO" id="GO:0005886">
    <property type="term" value="C:plasma membrane"/>
    <property type="evidence" value="ECO:0007669"/>
    <property type="project" value="UniProtKB-SubCell"/>
</dbReference>
<dbReference type="GO" id="GO:0022857">
    <property type="term" value="F:transmembrane transporter activity"/>
    <property type="evidence" value="ECO:0007669"/>
    <property type="project" value="InterPro"/>
</dbReference>
<comment type="subcellular location">
    <subcellularLocation>
        <location evidence="1">Cell membrane</location>
        <topology evidence="1">Multi-pass membrane protein</topology>
    </subcellularLocation>
</comment>
<sequence length="330" mass="32421">MILVVAVAGVLAGCVLSIVVGARPTSPVDAFSALFAGPDGGAADSDLSQVVWQLRVPRTLLALAAGAALAVSGAFAQAWTRNPLADPGIIGITAGAAFAVAVGTTLGVVALGSQALLALAGAGAVALVVLAVSRRTSDPLTLLLVGFGMAAALHAATTLLALQDSSVLDGMRQWIVGSTVGRDGGDLAIAAVGLAVGLLIAAVAARPMDLLAMGESTAVGLGGSPHTTRTLTALAVVILAGSATAAVGPIAFVGFAAPHIVRRFTGPSLSRMLIPTALAGAAITLIADVLGRVVARPGEVEVSVVLAVIGAPLLILSVARMRRGRPGAFA</sequence>
<proteinExistence type="inferred from homology"/>